<accession>A0ABR8P0L8</accession>
<dbReference type="EMBL" id="JACYFC010000002">
    <property type="protein sequence ID" value="MBD5770973.1"/>
    <property type="molecule type" value="Genomic_DNA"/>
</dbReference>
<evidence type="ECO:0000313" key="3">
    <source>
        <dbReference type="Proteomes" id="UP000604161"/>
    </source>
</evidence>
<dbReference type="Proteomes" id="UP000604161">
    <property type="component" value="Unassembled WGS sequence"/>
</dbReference>
<name>A0ABR8P0L8_9GAMM</name>
<protein>
    <submittedName>
        <fullName evidence="2">DUF1223 domain-containing protein</fullName>
    </submittedName>
</protein>
<keyword evidence="3" id="KW-1185">Reference proteome</keyword>
<sequence length="243" mass="27557">MKTLLHVSLLLVPLFAQAQEWHSGTKQAQLVELYTSEGCSSCPPADKWLSTLKDDPALFDGLIPVAFHVDYWDYIGWKDPFASPVHTQRQQDYARFGHISQMYTPGFVVDNKEWRSWFRGQRTLPTLDRTSGELDVVLNDNNTLNVNYSGTLKLNDKDKQNTELHITYLGMGLTTKVKAGENKNRQLNHDFVALNYFSLPGNQQWTVALPDIPQKGQEKTALAVWVSDKNTKEVLQAIGGYLD</sequence>
<proteinExistence type="predicted"/>
<dbReference type="PANTHER" id="PTHR36057:SF1">
    <property type="entry name" value="LIPOPROTEIN LIPID ATTACHMENT SITE-LIKE PROTEIN, PUTATIVE (DUF1223)-RELATED"/>
    <property type="match status" value="1"/>
</dbReference>
<dbReference type="RefSeq" id="WP_191594332.1">
    <property type="nucleotide sequence ID" value="NZ_JACYFC010000002.1"/>
</dbReference>
<keyword evidence="1" id="KW-0732">Signal</keyword>
<dbReference type="InterPro" id="IPR036249">
    <property type="entry name" value="Thioredoxin-like_sf"/>
</dbReference>
<dbReference type="PANTHER" id="PTHR36057">
    <property type="match status" value="1"/>
</dbReference>
<feature type="chain" id="PRO_5047485057" evidence="1">
    <location>
        <begin position="19"/>
        <end position="243"/>
    </location>
</feature>
<reference evidence="2 3" key="1">
    <citation type="submission" date="2020-09" db="EMBL/GenBank/DDBJ databases">
        <title>Marinomonas sp. nov., isolated from the cysticercosis algae of Qingdao, China.</title>
        <authorList>
            <person name="Sun X."/>
        </authorList>
    </citation>
    <scope>NUCLEOTIDE SEQUENCE [LARGE SCALE GENOMIC DNA]</scope>
    <source>
        <strain evidence="2 3">SM2066</strain>
    </source>
</reference>
<organism evidence="2 3">
    <name type="scientific">Marinomonas colpomeniae</name>
    <dbReference type="NCBI Taxonomy" id="2774408"/>
    <lineage>
        <taxon>Bacteria</taxon>
        <taxon>Pseudomonadati</taxon>
        <taxon>Pseudomonadota</taxon>
        <taxon>Gammaproteobacteria</taxon>
        <taxon>Oceanospirillales</taxon>
        <taxon>Oceanospirillaceae</taxon>
        <taxon>Marinomonas</taxon>
    </lineage>
</organism>
<feature type="signal peptide" evidence="1">
    <location>
        <begin position="1"/>
        <end position="18"/>
    </location>
</feature>
<dbReference type="Pfam" id="PF06764">
    <property type="entry name" value="DUF1223"/>
    <property type="match status" value="1"/>
</dbReference>
<evidence type="ECO:0000256" key="1">
    <source>
        <dbReference type="SAM" id="SignalP"/>
    </source>
</evidence>
<comment type="caution">
    <text evidence="2">The sequence shown here is derived from an EMBL/GenBank/DDBJ whole genome shotgun (WGS) entry which is preliminary data.</text>
</comment>
<dbReference type="SUPFAM" id="SSF52833">
    <property type="entry name" value="Thioredoxin-like"/>
    <property type="match status" value="1"/>
</dbReference>
<evidence type="ECO:0000313" key="2">
    <source>
        <dbReference type="EMBL" id="MBD5770973.1"/>
    </source>
</evidence>
<dbReference type="InterPro" id="IPR010634">
    <property type="entry name" value="DUF1223"/>
</dbReference>
<gene>
    <name evidence="2" type="ORF">IF202_07895</name>
</gene>